<accession>A0A926NQ65</accession>
<reference evidence="2" key="1">
    <citation type="submission" date="2020-09" db="EMBL/GenBank/DDBJ databases">
        <title>A novel bacterium of genus Bacillus, isolated from South China Sea.</title>
        <authorList>
            <person name="Huang H."/>
            <person name="Mo K."/>
            <person name="Hu Y."/>
        </authorList>
    </citation>
    <scope>NUCLEOTIDE SEQUENCE</scope>
    <source>
        <strain evidence="2">IB182487</strain>
    </source>
</reference>
<evidence type="ECO:0000259" key="1">
    <source>
        <dbReference type="Pfam" id="PF13524"/>
    </source>
</evidence>
<evidence type="ECO:0000313" key="3">
    <source>
        <dbReference type="Proteomes" id="UP000626844"/>
    </source>
</evidence>
<evidence type="ECO:0000313" key="2">
    <source>
        <dbReference type="EMBL" id="MBD1381906.1"/>
    </source>
</evidence>
<organism evidence="2 3">
    <name type="scientific">Metabacillus arenae</name>
    <dbReference type="NCBI Taxonomy" id="2771434"/>
    <lineage>
        <taxon>Bacteria</taxon>
        <taxon>Bacillati</taxon>
        <taxon>Bacillota</taxon>
        <taxon>Bacilli</taxon>
        <taxon>Bacillales</taxon>
        <taxon>Bacillaceae</taxon>
        <taxon>Metabacillus</taxon>
    </lineage>
</organism>
<proteinExistence type="predicted"/>
<dbReference type="Pfam" id="PF13524">
    <property type="entry name" value="Glyco_trans_1_2"/>
    <property type="match status" value="1"/>
</dbReference>
<dbReference type="Proteomes" id="UP000626844">
    <property type="component" value="Unassembled WGS sequence"/>
</dbReference>
<keyword evidence="3" id="KW-1185">Reference proteome</keyword>
<protein>
    <submittedName>
        <fullName evidence="2">Glycosyltransferase</fullName>
    </submittedName>
</protein>
<feature type="domain" description="Spore protein YkvP/CgeB glycosyl transferase-like" evidence="1">
    <location>
        <begin position="159"/>
        <end position="317"/>
    </location>
</feature>
<dbReference type="EMBL" id="JACXAI010000023">
    <property type="protein sequence ID" value="MBD1381906.1"/>
    <property type="molecule type" value="Genomic_DNA"/>
</dbReference>
<dbReference type="RefSeq" id="WP_191159578.1">
    <property type="nucleotide sequence ID" value="NZ_JACXAI010000023.1"/>
</dbReference>
<name>A0A926NQ65_9BACI</name>
<dbReference type="InterPro" id="IPR055259">
    <property type="entry name" value="YkvP/CgeB_Glyco_trans-like"/>
</dbReference>
<dbReference type="AlphaFoldDB" id="A0A926NQ65"/>
<dbReference type="SUPFAM" id="SSF53756">
    <property type="entry name" value="UDP-Glycosyltransferase/glycogen phosphorylase"/>
    <property type="match status" value="1"/>
</dbReference>
<gene>
    <name evidence="2" type="ORF">IC621_16880</name>
</gene>
<comment type="caution">
    <text evidence="2">The sequence shown here is derived from an EMBL/GenBank/DDBJ whole genome shotgun (WGS) entry which is preliminary data.</text>
</comment>
<sequence>MKVIYIQSGYQQIYAYLEKWFEEGFKAIGLDIETFPSTLPQSIIERKFDDEKPLFALTMVGNKLEESTLTFLKNRQIPLLIWLTEDPFYIDSSIEKSKLADMLFTIDFGAYNFYKKNGIQHVYYLPLGTDSETFKPNISKNPFTSDLLVLGFPYPSRIKLVETLLEETDYKITVVGKGWYNRIKKNNRKLNKLTIINKWVSPSLVSEYYNGAKIVLNPHRESNFKKNKNSLGIKNQSMNNRTFDIAACGAFQLVEYKKDVYTQFKEEEMIAYIDLNDCINKIHHFMQNETKRKNIASLARKRAITDHTMKQRAMVILNTFLSKN</sequence>
<dbReference type="Gene3D" id="3.40.50.2000">
    <property type="entry name" value="Glycogen Phosphorylase B"/>
    <property type="match status" value="1"/>
</dbReference>